<feature type="compositionally biased region" description="Polar residues" evidence="1">
    <location>
        <begin position="322"/>
        <end position="337"/>
    </location>
</feature>
<name>A0A1Y1N6A7_PHOPY</name>
<feature type="compositionally biased region" description="Basic residues" evidence="1">
    <location>
        <begin position="338"/>
        <end position="349"/>
    </location>
</feature>
<dbReference type="AlphaFoldDB" id="A0A1Y1N6A7"/>
<dbReference type="EMBL" id="GEZM01015219">
    <property type="protein sequence ID" value="JAV91843.1"/>
    <property type="molecule type" value="Transcribed_RNA"/>
</dbReference>
<feature type="region of interest" description="Disordered" evidence="1">
    <location>
        <begin position="301"/>
        <end position="349"/>
    </location>
</feature>
<evidence type="ECO:0000256" key="1">
    <source>
        <dbReference type="SAM" id="MobiDB-lite"/>
    </source>
</evidence>
<reference evidence="2" key="1">
    <citation type="journal article" date="2016" name="Sci. Rep.">
        <title>Molecular characterization of firefly nuptial gifts: a multi-omics approach sheds light on postcopulatory sexual selection.</title>
        <authorList>
            <person name="Al-Wathiqui N."/>
            <person name="Fallon T.R."/>
            <person name="South A."/>
            <person name="Weng J.K."/>
            <person name="Lewis S.M."/>
        </authorList>
    </citation>
    <scope>NUCLEOTIDE SEQUENCE</scope>
</reference>
<dbReference type="PANTHER" id="PTHR34239:SF2">
    <property type="entry name" value="TRANSPOSABLE ELEMENT P TRANSPOSASE_THAP9 CONSERVED DOMAIN-CONTAINING PROTEIN"/>
    <property type="match status" value="1"/>
</dbReference>
<protein>
    <submittedName>
        <fullName evidence="2">Uncharacterized protein</fullName>
    </submittedName>
</protein>
<accession>A0A1Y1N6A7</accession>
<proteinExistence type="predicted"/>
<organism evidence="2">
    <name type="scientific">Photinus pyralis</name>
    <name type="common">Common eastern firefly</name>
    <name type="synonym">Lampyris pyralis</name>
    <dbReference type="NCBI Taxonomy" id="7054"/>
    <lineage>
        <taxon>Eukaryota</taxon>
        <taxon>Metazoa</taxon>
        <taxon>Ecdysozoa</taxon>
        <taxon>Arthropoda</taxon>
        <taxon>Hexapoda</taxon>
        <taxon>Insecta</taxon>
        <taxon>Pterygota</taxon>
        <taxon>Neoptera</taxon>
        <taxon>Endopterygota</taxon>
        <taxon>Coleoptera</taxon>
        <taxon>Polyphaga</taxon>
        <taxon>Elateriformia</taxon>
        <taxon>Elateroidea</taxon>
        <taxon>Lampyridae</taxon>
        <taxon>Lampyrinae</taxon>
        <taxon>Photinus</taxon>
    </lineage>
</organism>
<evidence type="ECO:0000313" key="2">
    <source>
        <dbReference type="EMBL" id="JAV91846.1"/>
    </source>
</evidence>
<sequence length="349" mass="38095">MGKRSRAKKLLRLEKELFRLKKKLKRDDCSPCSSSRSRSLTPTDLSVRLLTTPSPSQGGGGFSCLEVSPASGQAWDVGADSASIVLDAEKENLDCASAPVVLSPSEQDDLLSLLGNVSTPATSVGPPIHDRIASNLTFILRNGLKSEDMSKLLQKYQVPENCFAVNSPKLNPLVSMSIPDKFVQRDANLAKLQARLGVALAATSVCLNTLLGVKSIDKSIIESLNDSLKIMSDIHFNQSQVRRSLIRSNISESLRSTLDGIALDDFLFGADLDEKVKASKSLEKVSKDLSLTKPKAVVHGSKNFRNPLVPNRWNRAQGAVRTPNTGGQKKFTPNQSSNKRKPWLQPRKH</sequence>
<dbReference type="PANTHER" id="PTHR34239">
    <property type="entry name" value="APPLE DOMAIN-CONTAINING PROTEIN"/>
    <property type="match status" value="1"/>
</dbReference>
<dbReference type="EMBL" id="GEZM01015220">
    <property type="protein sequence ID" value="JAV91841.1"/>
    <property type="molecule type" value="Transcribed_RNA"/>
</dbReference>
<dbReference type="EMBL" id="GEZM01015217">
    <property type="protein sequence ID" value="JAV91846.1"/>
    <property type="molecule type" value="Transcribed_RNA"/>
</dbReference>